<dbReference type="InterPro" id="IPR004411">
    <property type="entry name" value="Pept_A31_F420-red_hyd_d"/>
</dbReference>
<dbReference type="RefSeq" id="WP_069575603.1">
    <property type="nucleotide sequence ID" value="NZ_FOAK01000001.1"/>
</dbReference>
<dbReference type="STRING" id="190974.SAMN05216439_0686"/>
<evidence type="ECO:0000256" key="2">
    <source>
        <dbReference type="ARBA" id="ARBA00022670"/>
    </source>
</evidence>
<evidence type="ECO:0000313" key="6">
    <source>
        <dbReference type="Proteomes" id="UP000199506"/>
    </source>
</evidence>
<dbReference type="InterPro" id="IPR000671">
    <property type="entry name" value="Peptidase_A31"/>
</dbReference>
<dbReference type="PANTHER" id="PTHR30302">
    <property type="entry name" value="HYDROGENASE 1 MATURATION PROTEASE"/>
    <property type="match status" value="1"/>
</dbReference>
<dbReference type="PRINTS" id="PR00446">
    <property type="entry name" value="HYDRGNUPTAKE"/>
</dbReference>
<dbReference type="OrthoDB" id="85598at2157"/>
<accession>A0A1H7FQR7</accession>
<dbReference type="GO" id="GO:0016485">
    <property type="term" value="P:protein processing"/>
    <property type="evidence" value="ECO:0007669"/>
    <property type="project" value="TreeGrafter"/>
</dbReference>
<dbReference type="Pfam" id="PF01750">
    <property type="entry name" value="HycI"/>
    <property type="match status" value="1"/>
</dbReference>
<evidence type="ECO:0000313" key="5">
    <source>
        <dbReference type="EMBL" id="SEK25695.1"/>
    </source>
</evidence>
<dbReference type="InterPro" id="IPR023430">
    <property type="entry name" value="Pept_HybD-like_dom_sf"/>
</dbReference>
<protein>
    <submittedName>
        <fullName evidence="5">Coenzyme F420 hydrogenase subunit delta</fullName>
    </submittedName>
</protein>
<gene>
    <name evidence="5" type="ORF">SAMN05216439_0686</name>
</gene>
<dbReference type="EMBL" id="FOAK01000001">
    <property type="protein sequence ID" value="SEK25695.1"/>
    <property type="molecule type" value="Genomic_DNA"/>
</dbReference>
<evidence type="ECO:0000256" key="3">
    <source>
        <dbReference type="ARBA" id="ARBA00022750"/>
    </source>
</evidence>
<comment type="similarity">
    <text evidence="1">Belongs to the peptidase A31 family.</text>
</comment>
<proteinExistence type="inferred from homology"/>
<dbReference type="SUPFAM" id="SSF53163">
    <property type="entry name" value="HybD-like"/>
    <property type="match status" value="2"/>
</dbReference>
<dbReference type="Proteomes" id="UP000199506">
    <property type="component" value="Unassembled WGS sequence"/>
</dbReference>
<organism evidence="5 6">
    <name type="scientific">Methanobrevibacter gottschalkii</name>
    <dbReference type="NCBI Taxonomy" id="190974"/>
    <lineage>
        <taxon>Archaea</taxon>
        <taxon>Methanobacteriati</taxon>
        <taxon>Methanobacteriota</taxon>
        <taxon>Methanomada group</taxon>
        <taxon>Methanobacteria</taxon>
        <taxon>Methanobacteriales</taxon>
        <taxon>Methanobacteriaceae</taxon>
        <taxon>Methanobrevibacter</taxon>
    </lineage>
</organism>
<keyword evidence="2" id="KW-0645">Protease</keyword>
<keyword evidence="3" id="KW-0064">Aspartyl protease</keyword>
<evidence type="ECO:0000256" key="4">
    <source>
        <dbReference type="ARBA" id="ARBA00022801"/>
    </source>
</evidence>
<reference evidence="5 6" key="1">
    <citation type="submission" date="2016-10" db="EMBL/GenBank/DDBJ databases">
        <authorList>
            <person name="de Groot N.N."/>
        </authorList>
    </citation>
    <scope>NUCLEOTIDE SEQUENCE [LARGE SCALE GENOMIC DNA]</scope>
    <source>
        <strain evidence="5 6">DSM 11978</strain>
    </source>
</reference>
<dbReference type="Gene3D" id="3.40.50.1450">
    <property type="entry name" value="HybD-like"/>
    <property type="match status" value="1"/>
</dbReference>
<dbReference type="NCBIfam" id="TIGR00072">
    <property type="entry name" value="hydrog_prot"/>
    <property type="match status" value="1"/>
</dbReference>
<dbReference type="NCBIfam" id="TIGR00130">
    <property type="entry name" value="frhD"/>
    <property type="match status" value="1"/>
</dbReference>
<sequence length="189" mass="20983">MPYDSDIIVIGCGNILFKDDGYGPIVINLLQKYFNDKNDYYDPAVTSYVEDEFDKNVLNQIKEKFEGVTLPDSVQFIDGGTAAPMNFFPLYKEYDWKKLIVIDVVESNAEPGTVGIFDPNAMQVGKYDNPHGMTVEEPLQKISEKCEVVIVGCKPASIPIPDIDVGLSESVEKAIPEAIDIILKEIGVK</sequence>
<dbReference type="AlphaFoldDB" id="A0A1H7FQR7"/>
<dbReference type="GO" id="GO:0004190">
    <property type="term" value="F:aspartic-type endopeptidase activity"/>
    <property type="evidence" value="ECO:0007669"/>
    <property type="project" value="UniProtKB-KW"/>
</dbReference>
<keyword evidence="4" id="KW-0378">Hydrolase</keyword>
<dbReference type="GO" id="GO:0008047">
    <property type="term" value="F:enzyme activator activity"/>
    <property type="evidence" value="ECO:0007669"/>
    <property type="project" value="InterPro"/>
</dbReference>
<dbReference type="PANTHER" id="PTHR30302:SF1">
    <property type="entry name" value="HYDROGENASE 2 MATURATION PROTEASE"/>
    <property type="match status" value="1"/>
</dbReference>
<name>A0A1H7FQR7_9EURY</name>
<evidence type="ECO:0000256" key="1">
    <source>
        <dbReference type="ARBA" id="ARBA00006814"/>
    </source>
</evidence>